<evidence type="ECO:0000313" key="3">
    <source>
        <dbReference type="Proteomes" id="UP001143347"/>
    </source>
</evidence>
<dbReference type="Proteomes" id="UP001143347">
    <property type="component" value="Unassembled WGS sequence"/>
</dbReference>
<protein>
    <submittedName>
        <fullName evidence="2">Uncharacterized protein</fullName>
    </submittedName>
</protein>
<comment type="caution">
    <text evidence="2">The sequence shown here is derived from an EMBL/GenBank/DDBJ whole genome shotgun (WGS) entry which is preliminary data.</text>
</comment>
<accession>A0A9X3D707</accession>
<reference evidence="2" key="1">
    <citation type="submission" date="2022-10" db="EMBL/GenBank/DDBJ databases">
        <title>WGS of marine actinomycetes from Thailand.</title>
        <authorList>
            <person name="Thawai C."/>
        </authorList>
    </citation>
    <scope>NUCLEOTIDE SEQUENCE</scope>
    <source>
        <strain evidence="2">SW21</strain>
    </source>
</reference>
<dbReference type="RefSeq" id="WP_266063184.1">
    <property type="nucleotide sequence ID" value="NZ_JAPKFM010000024.1"/>
</dbReference>
<gene>
    <name evidence="2" type="ORF">OSB52_19515</name>
</gene>
<organism evidence="2 3">
    <name type="scientific">Gordonia aquimaris</name>
    <dbReference type="NCBI Taxonomy" id="2984863"/>
    <lineage>
        <taxon>Bacteria</taxon>
        <taxon>Bacillati</taxon>
        <taxon>Actinomycetota</taxon>
        <taxon>Actinomycetes</taxon>
        <taxon>Mycobacteriales</taxon>
        <taxon>Gordoniaceae</taxon>
        <taxon>Gordonia</taxon>
    </lineage>
</organism>
<evidence type="ECO:0000313" key="2">
    <source>
        <dbReference type="EMBL" id="MCX2966275.1"/>
    </source>
</evidence>
<evidence type="ECO:0000256" key="1">
    <source>
        <dbReference type="SAM" id="Coils"/>
    </source>
</evidence>
<proteinExistence type="predicted"/>
<dbReference type="EMBL" id="JAPKFM010000024">
    <property type="protein sequence ID" value="MCX2966275.1"/>
    <property type="molecule type" value="Genomic_DNA"/>
</dbReference>
<feature type="coiled-coil region" evidence="1">
    <location>
        <begin position="27"/>
        <end position="54"/>
    </location>
</feature>
<keyword evidence="1" id="KW-0175">Coiled coil</keyword>
<keyword evidence="3" id="KW-1185">Reference proteome</keyword>
<dbReference type="AlphaFoldDB" id="A0A9X3D707"/>
<name>A0A9X3D707_9ACTN</name>
<sequence>MIRGNQRDDVVLPTAGTATEHALYAELHAARARIASLETALETLNRSLDQLAVSTDRVTDIADRLSRDNDDLRARAARRTMIEWFNAAIAGLAARQQLAFQDSVIRLDDRAAAYHRGQGTAIAERIRSLVVGAETCRRDLSDLSVWIRSEQSDWKQRLVDPTVASPVNPAQPHTRDGWIAEVGTHIHCLDELVALTKRTPGVPAPASLTTKR</sequence>